<dbReference type="RefSeq" id="WP_022737517.1">
    <property type="nucleotide sequence ID" value="NZ_FXTU01000008.1"/>
</dbReference>
<keyword evidence="3" id="KW-1185">Reference proteome</keyword>
<dbReference type="EMBL" id="FXTU01000008">
    <property type="protein sequence ID" value="SMP31523.1"/>
    <property type="molecule type" value="Genomic_DNA"/>
</dbReference>
<feature type="transmembrane region" description="Helical" evidence="1">
    <location>
        <begin position="53"/>
        <end position="76"/>
    </location>
</feature>
<dbReference type="PANTHER" id="PTHR37309:SF1">
    <property type="entry name" value="SLR0284 PROTEIN"/>
    <property type="match status" value="1"/>
</dbReference>
<name>A0AA45WRQ6_9BACL</name>
<dbReference type="PANTHER" id="PTHR37309">
    <property type="entry name" value="SLR0284 PROTEIN"/>
    <property type="match status" value="1"/>
</dbReference>
<keyword evidence="1" id="KW-0472">Membrane</keyword>
<accession>A0AA45WRQ6</accession>
<evidence type="ECO:0000313" key="3">
    <source>
        <dbReference type="Proteomes" id="UP001157946"/>
    </source>
</evidence>
<gene>
    <name evidence="2" type="ORF">SAMN06265361_10818</name>
</gene>
<keyword evidence="1" id="KW-1133">Transmembrane helix</keyword>
<organism evidence="2 3">
    <name type="scientific">Laceyella tengchongensis</name>
    <dbReference type="NCBI Taxonomy" id="574699"/>
    <lineage>
        <taxon>Bacteria</taxon>
        <taxon>Bacillati</taxon>
        <taxon>Bacillota</taxon>
        <taxon>Bacilli</taxon>
        <taxon>Bacillales</taxon>
        <taxon>Thermoactinomycetaceae</taxon>
        <taxon>Laceyella</taxon>
    </lineage>
</organism>
<evidence type="ECO:0000256" key="1">
    <source>
        <dbReference type="SAM" id="Phobius"/>
    </source>
</evidence>
<feature type="transmembrane region" description="Helical" evidence="1">
    <location>
        <begin position="27"/>
        <end position="46"/>
    </location>
</feature>
<feature type="transmembrane region" description="Helical" evidence="1">
    <location>
        <begin position="88"/>
        <end position="106"/>
    </location>
</feature>
<proteinExistence type="predicted"/>
<evidence type="ECO:0000313" key="2">
    <source>
        <dbReference type="EMBL" id="SMP31523.1"/>
    </source>
</evidence>
<sequence length="111" mass="11702">MGLLVRFLASAVAVVAAAKWIPGIEVASWGTAFMAALVLGLINLIVRPLVMLLTLPINLLTLGLFSLVINAILFWLTGVLVDGLEVSGFVPAFLGALLVAVVTWVADKFVD</sequence>
<dbReference type="Proteomes" id="UP001157946">
    <property type="component" value="Unassembled WGS sequence"/>
</dbReference>
<comment type="caution">
    <text evidence="2">The sequence shown here is derived from an EMBL/GenBank/DDBJ whole genome shotgun (WGS) entry which is preliminary data.</text>
</comment>
<protein>
    <submittedName>
        <fullName evidence="2">Membrane protein</fullName>
    </submittedName>
</protein>
<keyword evidence="1" id="KW-0812">Transmembrane</keyword>
<dbReference type="AlphaFoldDB" id="A0AA45WRQ6"/>
<dbReference type="Pfam" id="PF04020">
    <property type="entry name" value="Phage_holin_4_2"/>
    <property type="match status" value="1"/>
</dbReference>
<reference evidence="2" key="1">
    <citation type="submission" date="2017-05" db="EMBL/GenBank/DDBJ databases">
        <authorList>
            <person name="Varghese N."/>
            <person name="Submissions S."/>
        </authorList>
    </citation>
    <scope>NUCLEOTIDE SEQUENCE</scope>
    <source>
        <strain evidence="2">DSM 45262</strain>
    </source>
</reference>
<dbReference type="InterPro" id="IPR007165">
    <property type="entry name" value="Phage_holin_4_2"/>
</dbReference>